<dbReference type="EMBL" id="MU853760">
    <property type="protein sequence ID" value="KAK3944272.1"/>
    <property type="molecule type" value="Genomic_DNA"/>
</dbReference>
<comment type="caution">
    <text evidence="4">The sequence shown here is derived from an EMBL/GenBank/DDBJ whole genome shotgun (WGS) entry which is preliminary data.</text>
</comment>
<sequence>MPPPGLLPPLPQEWTLTPEARLGIFTTSIIPHELTPYIHLNHQSDGVRPLAVIIVGQTGAGKTRLAPVLQSAMTALGRQPAHFIADVYKTYHPFYSECIEKFPASASILAGLDARLWLTMACEYAVAQRLDVLVESACRHPDDFCKLAEVFHRGGYMVKVAILAVPEALSRLGILVRYYRNLPEAQSGKLPLRLTPKKVHDDSYQGLGKAVQWVDEGGEVDQVVVVRRGNLVSYHNEREHMTRGGVKGRRRKWIKEAGATKALETERRRALSQEEKQMALSDIEELRQLKDAKVDAEIVEIEKLITALLGLKKSAFEPYMGFVGQGKEFPALEPLKADEFVAKGVVK</sequence>
<keyword evidence="5" id="KW-1185">Reference proteome</keyword>
<organism evidence="4 5">
    <name type="scientific">Diplogelasinospora grovesii</name>
    <dbReference type="NCBI Taxonomy" id="303347"/>
    <lineage>
        <taxon>Eukaryota</taxon>
        <taxon>Fungi</taxon>
        <taxon>Dikarya</taxon>
        <taxon>Ascomycota</taxon>
        <taxon>Pezizomycotina</taxon>
        <taxon>Sordariomycetes</taxon>
        <taxon>Sordariomycetidae</taxon>
        <taxon>Sordariales</taxon>
        <taxon>Diplogelasinosporaceae</taxon>
        <taxon>Diplogelasinospora</taxon>
    </lineage>
</organism>
<proteinExistence type="predicted"/>
<dbReference type="InterPro" id="IPR027417">
    <property type="entry name" value="P-loop_NTPase"/>
</dbReference>
<name>A0AAN6NED6_9PEZI</name>
<dbReference type="SUPFAM" id="SSF52540">
    <property type="entry name" value="P-loop containing nucleoside triphosphate hydrolases"/>
    <property type="match status" value="1"/>
</dbReference>
<protein>
    <submittedName>
        <fullName evidence="4">Zeta toxin-domain-containing protein</fullName>
    </submittedName>
</protein>
<gene>
    <name evidence="4" type="ORF">QBC46DRAFT_252400</name>
</gene>
<dbReference type="Proteomes" id="UP001303473">
    <property type="component" value="Unassembled WGS sequence"/>
</dbReference>
<dbReference type="Gene3D" id="3.40.50.300">
    <property type="entry name" value="P-loop containing nucleotide triphosphate hydrolases"/>
    <property type="match status" value="1"/>
</dbReference>
<dbReference type="Pfam" id="PF06414">
    <property type="entry name" value="Zeta_toxin"/>
    <property type="match status" value="1"/>
</dbReference>
<reference evidence="5" key="1">
    <citation type="journal article" date="2023" name="Mol. Phylogenet. Evol.">
        <title>Genome-scale phylogeny and comparative genomics of the fungal order Sordariales.</title>
        <authorList>
            <person name="Hensen N."/>
            <person name="Bonometti L."/>
            <person name="Westerberg I."/>
            <person name="Brannstrom I.O."/>
            <person name="Guillou S."/>
            <person name="Cros-Aarteil S."/>
            <person name="Calhoun S."/>
            <person name="Haridas S."/>
            <person name="Kuo A."/>
            <person name="Mondo S."/>
            <person name="Pangilinan J."/>
            <person name="Riley R."/>
            <person name="LaButti K."/>
            <person name="Andreopoulos B."/>
            <person name="Lipzen A."/>
            <person name="Chen C."/>
            <person name="Yan M."/>
            <person name="Daum C."/>
            <person name="Ng V."/>
            <person name="Clum A."/>
            <person name="Steindorff A."/>
            <person name="Ohm R.A."/>
            <person name="Martin F."/>
            <person name="Silar P."/>
            <person name="Natvig D.O."/>
            <person name="Lalanne C."/>
            <person name="Gautier V."/>
            <person name="Ament-Velasquez S.L."/>
            <person name="Kruys A."/>
            <person name="Hutchinson M.I."/>
            <person name="Powell A.J."/>
            <person name="Barry K."/>
            <person name="Miller A.N."/>
            <person name="Grigoriev I.V."/>
            <person name="Debuchy R."/>
            <person name="Gladieux P."/>
            <person name="Hiltunen Thoren M."/>
            <person name="Johannesson H."/>
        </authorList>
    </citation>
    <scope>NUCLEOTIDE SEQUENCE [LARGE SCALE GENOMIC DNA]</scope>
    <source>
        <strain evidence="5">CBS 340.73</strain>
    </source>
</reference>
<feature type="domain" description="Zeta toxin" evidence="3">
    <location>
        <begin position="46"/>
        <end position="238"/>
    </location>
</feature>
<dbReference type="PROSITE" id="PS00675">
    <property type="entry name" value="SIGMA54_INTERACT_1"/>
    <property type="match status" value="1"/>
</dbReference>
<evidence type="ECO:0000259" key="3">
    <source>
        <dbReference type="Pfam" id="PF06414"/>
    </source>
</evidence>
<keyword evidence="2" id="KW-0067">ATP-binding</keyword>
<dbReference type="AlphaFoldDB" id="A0AAN6NED6"/>
<evidence type="ECO:0000313" key="5">
    <source>
        <dbReference type="Proteomes" id="UP001303473"/>
    </source>
</evidence>
<dbReference type="GO" id="GO:0016301">
    <property type="term" value="F:kinase activity"/>
    <property type="evidence" value="ECO:0007669"/>
    <property type="project" value="InterPro"/>
</dbReference>
<evidence type="ECO:0000313" key="4">
    <source>
        <dbReference type="EMBL" id="KAK3944272.1"/>
    </source>
</evidence>
<dbReference type="GO" id="GO:0005524">
    <property type="term" value="F:ATP binding"/>
    <property type="evidence" value="ECO:0007669"/>
    <property type="project" value="UniProtKB-KW"/>
</dbReference>
<keyword evidence="1" id="KW-0547">Nucleotide-binding</keyword>
<dbReference type="InterPro" id="IPR010488">
    <property type="entry name" value="Zeta_toxin_domain"/>
</dbReference>
<accession>A0AAN6NED6</accession>
<evidence type="ECO:0000256" key="1">
    <source>
        <dbReference type="ARBA" id="ARBA00022741"/>
    </source>
</evidence>
<evidence type="ECO:0000256" key="2">
    <source>
        <dbReference type="ARBA" id="ARBA00022840"/>
    </source>
</evidence>
<dbReference type="InterPro" id="IPR025662">
    <property type="entry name" value="Sigma_54_int_dom_ATP-bd_1"/>
</dbReference>